<proteinExistence type="predicted"/>
<dbReference type="EMBL" id="BX897679">
    <property type="protein sequence ID" value="CAE85617.1"/>
    <property type="molecule type" value="Genomic_DNA"/>
</dbReference>
<sequence>MRANRANPNGFPDPAPNFHLSLLLSSFVQQGPDPVDSLASGPTYRRGAMDFSTEAGPSGRPAVTVQGPLKGGSKLEGRPVAAIARLQAETGHTRATTSGRTGNTRGNYLPGPSSLPTCDSVLAVHGNYTDFLSLRWTLQPRLPRPSVQALTSIHYSDRSSLNRTRSPLRVEQATHAGDTCSNLFGSDPLAYRTEQQQRCLCFHPSVRHSRVGSLESVHYVQQRESRIPSSLAGTDSVVHRVAPGSGHSLVSGPQLRLAGSGSSCLVHLHHPKAAKSPKEAPGQATYRRPSRSPRRPSSEFIPFSRERADLSTDWMKIPNCPNLSSIISSLSLADCHCNCNCKPNRFVPCVFGPFRRTLSIPYRGGLLVPTIFAAS</sequence>
<evidence type="ECO:0000313" key="2">
    <source>
        <dbReference type="EMBL" id="CAE85617.1"/>
    </source>
</evidence>
<organism evidence="2">
    <name type="scientific">Neurospora crassa</name>
    <dbReference type="NCBI Taxonomy" id="5141"/>
    <lineage>
        <taxon>Eukaryota</taxon>
        <taxon>Fungi</taxon>
        <taxon>Dikarya</taxon>
        <taxon>Ascomycota</taxon>
        <taxon>Pezizomycotina</taxon>
        <taxon>Sordariomycetes</taxon>
        <taxon>Sordariomycetidae</taxon>
        <taxon>Sordariales</taxon>
        <taxon>Sordariaceae</taxon>
        <taxon>Neurospora</taxon>
    </lineage>
</organism>
<dbReference type="VEuPathDB" id="FungiDB:NCU04052"/>
<name>Q6MFH2_NEUCS</name>
<dbReference type="AlphaFoldDB" id="Q6MFH2"/>
<protein>
    <submittedName>
        <fullName evidence="2">Uncharacterized protein</fullName>
    </submittedName>
</protein>
<reference evidence="2" key="2">
    <citation type="submission" date="2003-12" db="EMBL/GenBank/DDBJ databases">
        <authorList>
            <person name="German Neurospora genome project"/>
        </authorList>
    </citation>
    <scope>NUCLEOTIDE SEQUENCE</scope>
</reference>
<accession>Q6MFH2</accession>
<evidence type="ECO:0000256" key="1">
    <source>
        <dbReference type="SAM" id="MobiDB-lite"/>
    </source>
</evidence>
<reference evidence="2" key="1">
    <citation type="submission" date="2003-12" db="EMBL/GenBank/DDBJ databases">
        <authorList>
            <person name="Schulte U."/>
            <person name="Aign V."/>
            <person name="Hoheisel J."/>
            <person name="Brandt P."/>
            <person name="Fartmann B."/>
            <person name="Holland R."/>
            <person name="Nyakatura G."/>
            <person name="Mewes H.W."/>
            <person name="Mannhaupt G."/>
        </authorList>
    </citation>
    <scope>NUCLEOTIDE SEQUENCE</scope>
</reference>
<feature type="region of interest" description="Disordered" evidence="1">
    <location>
        <begin position="271"/>
        <end position="299"/>
    </location>
</feature>